<dbReference type="AlphaFoldDB" id="A0A5P8W878"/>
<reference evidence="1 2" key="1">
    <citation type="submission" date="2019-10" db="EMBL/GenBank/DDBJ databases">
        <title>Genomic and transcriptomic insights into the perfect genentic adaptation of a filamentous nitrogen-fixing cyanobacterium to rice fields.</title>
        <authorList>
            <person name="Chen Z."/>
        </authorList>
    </citation>
    <scope>NUCLEOTIDE SEQUENCE [LARGE SCALE GENOMIC DNA]</scope>
    <source>
        <strain evidence="1">CCNUC1</strain>
    </source>
</reference>
<gene>
    <name evidence="1" type="ORF">GXM_06422</name>
</gene>
<evidence type="ECO:0000313" key="2">
    <source>
        <dbReference type="Proteomes" id="UP000326678"/>
    </source>
</evidence>
<name>A0A5P8W878_9NOSO</name>
<keyword evidence="2" id="KW-1185">Reference proteome</keyword>
<sequence length="39" mass="4768">MTWNFHQKQRIKDKQSTLLLVLPSFDLMYHFDCTLLQLN</sequence>
<protein>
    <submittedName>
        <fullName evidence="1">Uncharacterized protein</fullName>
    </submittedName>
</protein>
<dbReference type="KEGG" id="nsh:GXM_06422"/>
<proteinExistence type="predicted"/>
<organism evidence="1 2">
    <name type="scientific">Nostoc sphaeroides CCNUC1</name>
    <dbReference type="NCBI Taxonomy" id="2653204"/>
    <lineage>
        <taxon>Bacteria</taxon>
        <taxon>Bacillati</taxon>
        <taxon>Cyanobacteriota</taxon>
        <taxon>Cyanophyceae</taxon>
        <taxon>Nostocales</taxon>
        <taxon>Nostocaceae</taxon>
        <taxon>Nostoc</taxon>
    </lineage>
</organism>
<accession>A0A5P8W878</accession>
<evidence type="ECO:0000313" key="1">
    <source>
        <dbReference type="EMBL" id="QFS48928.1"/>
    </source>
</evidence>
<dbReference type="EMBL" id="CP045226">
    <property type="protein sequence ID" value="QFS48928.1"/>
    <property type="molecule type" value="Genomic_DNA"/>
</dbReference>
<dbReference type="Proteomes" id="UP000326678">
    <property type="component" value="Chromosome Gxm1"/>
</dbReference>